<dbReference type="STRING" id="579105.SAMN04488096_10262"/>
<dbReference type="OrthoDB" id="127805at2"/>
<sequence>MSKKQLHITNGDNLTQRIENLNISGQIITWREMLCEGKTIQEIGSLDFIETRKQFLEFYYHIPPSDYEDKFVKELNNLCLAKNYEEIILWFEFDLFCHFNMIAAIQFLFQQKIEKPIYLVCSKRLKGEEKLQGLSLLTDKELLNHFTHKILLNKDDLELAQLVWSFYCGNNPLRLKPEIKKNSNFEYLSSCLRAHIERFPNMESGLNSLENNILKLIVNNTITSDNQLLGYALEYQGYYGYGDMQMLRVINKLQPFYYFNNAKFSLTEEGKMAINKSQNFYQELKDDLYYGGAKKYDFLYNQESHQLLKL</sequence>
<dbReference type="RefSeq" id="WP_073148134.1">
    <property type="nucleotide sequence ID" value="NZ_FQYY01000002.1"/>
</dbReference>
<evidence type="ECO:0000313" key="2">
    <source>
        <dbReference type="Proteomes" id="UP000184225"/>
    </source>
</evidence>
<evidence type="ECO:0008006" key="3">
    <source>
        <dbReference type="Google" id="ProtNLM"/>
    </source>
</evidence>
<keyword evidence="2" id="KW-1185">Reference proteome</keyword>
<gene>
    <name evidence="1" type="ORF">SAMN04488096_10262</name>
</gene>
<evidence type="ECO:0000313" key="1">
    <source>
        <dbReference type="EMBL" id="SHI48377.1"/>
    </source>
</evidence>
<dbReference type="AlphaFoldDB" id="A0A1M6BI80"/>
<accession>A0A1M6BI80</accession>
<name>A0A1M6BI80_9FLAO</name>
<reference evidence="1 2" key="1">
    <citation type="submission" date="2016-11" db="EMBL/GenBank/DDBJ databases">
        <authorList>
            <person name="Jaros S."/>
            <person name="Januszkiewicz K."/>
            <person name="Wedrychowicz H."/>
        </authorList>
    </citation>
    <scope>NUCLEOTIDE SEQUENCE [LARGE SCALE GENOMIC DNA]</scope>
    <source>
        <strain evidence="1 2">DSM 21425</strain>
    </source>
</reference>
<organism evidence="1 2">
    <name type="scientific">Mesonia phycicola</name>
    <dbReference type="NCBI Taxonomy" id="579105"/>
    <lineage>
        <taxon>Bacteria</taxon>
        <taxon>Pseudomonadati</taxon>
        <taxon>Bacteroidota</taxon>
        <taxon>Flavobacteriia</taxon>
        <taxon>Flavobacteriales</taxon>
        <taxon>Flavobacteriaceae</taxon>
        <taxon>Mesonia</taxon>
    </lineage>
</organism>
<dbReference type="EMBL" id="FQYY01000002">
    <property type="protein sequence ID" value="SHI48377.1"/>
    <property type="molecule type" value="Genomic_DNA"/>
</dbReference>
<proteinExistence type="predicted"/>
<dbReference type="Proteomes" id="UP000184225">
    <property type="component" value="Unassembled WGS sequence"/>
</dbReference>
<protein>
    <recommendedName>
        <fullName evidence="3">DUF1835 domain-containing protein</fullName>
    </recommendedName>
</protein>